<reference evidence="1" key="1">
    <citation type="journal article" date="2015" name="Nature">
        <title>Complex archaea that bridge the gap between prokaryotes and eukaryotes.</title>
        <authorList>
            <person name="Spang A."/>
            <person name="Saw J.H."/>
            <person name="Jorgensen S.L."/>
            <person name="Zaremba-Niedzwiedzka K."/>
            <person name="Martijn J."/>
            <person name="Lind A.E."/>
            <person name="van Eijk R."/>
            <person name="Schleper C."/>
            <person name="Guy L."/>
            <person name="Ettema T.J."/>
        </authorList>
    </citation>
    <scope>NUCLEOTIDE SEQUENCE</scope>
</reference>
<dbReference type="InterPro" id="IPR029063">
    <property type="entry name" value="SAM-dependent_MTases_sf"/>
</dbReference>
<dbReference type="EMBL" id="LAZR01006660">
    <property type="protein sequence ID" value="KKM90530.1"/>
    <property type="molecule type" value="Genomic_DNA"/>
</dbReference>
<proteinExistence type="predicted"/>
<comment type="caution">
    <text evidence="1">The sequence shown here is derived from an EMBL/GenBank/DDBJ whole genome shotgun (WGS) entry which is preliminary data.</text>
</comment>
<organism evidence="1">
    <name type="scientific">marine sediment metagenome</name>
    <dbReference type="NCBI Taxonomy" id="412755"/>
    <lineage>
        <taxon>unclassified sequences</taxon>
        <taxon>metagenomes</taxon>
        <taxon>ecological metagenomes</taxon>
    </lineage>
</organism>
<gene>
    <name evidence="1" type="ORF">LCGC14_1237690</name>
</gene>
<dbReference type="Gene3D" id="3.40.50.150">
    <property type="entry name" value="Vaccinia Virus protein VP39"/>
    <property type="match status" value="1"/>
</dbReference>
<name>A0A0F9NNZ0_9ZZZZ</name>
<evidence type="ECO:0000313" key="1">
    <source>
        <dbReference type="EMBL" id="KKM90530.1"/>
    </source>
</evidence>
<sequence>MTKTTAIARNKPSVPARWLSSYNLLKGRCLDFGSGRGMDADFYNMKKYDPHWEPKIPGGLYDTITCTYVLNVVPIQERRNILQNVSKLLVNNGSAYFAVRRDIPKIGKPGRNCYQYYVILEYPYLCIKETSSYAIYELRKNNGKNSDTEVKS</sequence>
<protein>
    <recommendedName>
        <fullName evidence="2">Tellurite resistance methyltransferase TehB-like domain-containing protein</fullName>
    </recommendedName>
</protein>
<accession>A0A0F9NNZ0</accession>
<evidence type="ECO:0008006" key="2">
    <source>
        <dbReference type="Google" id="ProtNLM"/>
    </source>
</evidence>
<dbReference type="AlphaFoldDB" id="A0A0F9NNZ0"/>
<dbReference type="SUPFAM" id="SSF53335">
    <property type="entry name" value="S-adenosyl-L-methionine-dependent methyltransferases"/>
    <property type="match status" value="1"/>
</dbReference>